<feature type="modified residue" description="N6-(pyridoxal phosphate)lysine" evidence="7">
    <location>
        <position position="184"/>
    </location>
</feature>
<dbReference type="GO" id="GO:0030170">
    <property type="term" value="F:pyridoxal phosphate binding"/>
    <property type="evidence" value="ECO:0007669"/>
    <property type="project" value="TreeGrafter"/>
</dbReference>
<dbReference type="InterPro" id="IPR000653">
    <property type="entry name" value="DegT/StrS_aminotransferase"/>
</dbReference>
<accession>A0A1M6JTW2</accession>
<dbReference type="GO" id="GO:0008483">
    <property type="term" value="F:transaminase activity"/>
    <property type="evidence" value="ECO:0007669"/>
    <property type="project" value="UniProtKB-KW"/>
</dbReference>
<dbReference type="PANTHER" id="PTHR30244:SF34">
    <property type="entry name" value="DTDP-4-AMINO-4,6-DIDEOXYGALACTOSE TRANSAMINASE"/>
    <property type="match status" value="1"/>
</dbReference>
<comment type="cofactor">
    <cofactor evidence="1">
        <name>pyridoxal 5'-phosphate</name>
        <dbReference type="ChEBI" id="CHEBI:597326"/>
    </cofactor>
</comment>
<evidence type="ECO:0000256" key="5">
    <source>
        <dbReference type="ARBA" id="ARBA00037999"/>
    </source>
</evidence>
<dbReference type="InterPro" id="IPR015424">
    <property type="entry name" value="PyrdxlP-dep_Trfase"/>
</dbReference>
<evidence type="ECO:0000256" key="2">
    <source>
        <dbReference type="ARBA" id="ARBA00022576"/>
    </source>
</evidence>
<proteinExistence type="inferred from homology"/>
<dbReference type="STRING" id="1121301.SAMN02745912_00150"/>
<dbReference type="GO" id="GO:0000271">
    <property type="term" value="P:polysaccharide biosynthetic process"/>
    <property type="evidence" value="ECO:0007669"/>
    <property type="project" value="TreeGrafter"/>
</dbReference>
<evidence type="ECO:0000256" key="3">
    <source>
        <dbReference type="ARBA" id="ARBA00022679"/>
    </source>
</evidence>
<dbReference type="Pfam" id="PF01041">
    <property type="entry name" value="DegT_DnrJ_EryC1"/>
    <property type="match status" value="1"/>
</dbReference>
<comment type="similarity">
    <text evidence="5 8">Belongs to the DegT/DnrJ/EryC1 family.</text>
</comment>
<dbReference type="SUPFAM" id="SSF53383">
    <property type="entry name" value="PLP-dependent transferases"/>
    <property type="match status" value="1"/>
</dbReference>
<evidence type="ECO:0000256" key="6">
    <source>
        <dbReference type="PIRSR" id="PIRSR000390-1"/>
    </source>
</evidence>
<dbReference type="Proteomes" id="UP000184465">
    <property type="component" value="Unassembled WGS sequence"/>
</dbReference>
<evidence type="ECO:0000256" key="4">
    <source>
        <dbReference type="ARBA" id="ARBA00022898"/>
    </source>
</evidence>
<evidence type="ECO:0000256" key="7">
    <source>
        <dbReference type="PIRSR" id="PIRSR000390-2"/>
    </source>
</evidence>
<sequence>MKDIIHVASPILNGNEKKYVNECLDTTWISSKGKYVEKFEEEFKNFCNTKHAISCTNGTVALHLALLAFDIGPGDEVIVPTLTYIATANAVTYCGAKPVFVDSEPDTWNIDPNRIEEKINSNTKGIIVVHLYGHPVDMDLVIKIAKKYNLFVIEDVAEAHGAFYKGKATGSMGDISTFSFFGNKIITTGEGGMVVTNDDKLNEKMRMLKSQGMDTVKRYWHPVVGYNYRMTNIQAAIGLGQLENISWHLKKRREIVDLYYKYLENLSEYIKFQAEKNWAIHSYWMFSILLKDTVKVSRNKFIELLKIDGIETRPVFYPVHTMPPYKETEEKYPIAEKLSKRGINLPTHALLKEEDIAYISIKIKKYC</sequence>
<name>A0A1M6JTW2_PARC5</name>
<feature type="active site" description="Proton acceptor" evidence="6">
    <location>
        <position position="184"/>
    </location>
</feature>
<dbReference type="RefSeq" id="WP_073146442.1">
    <property type="nucleotide sequence ID" value="NZ_FRAG01000001.1"/>
</dbReference>
<dbReference type="EMBL" id="FRAG01000001">
    <property type="protein sequence ID" value="SHJ50099.1"/>
    <property type="molecule type" value="Genomic_DNA"/>
</dbReference>
<dbReference type="OrthoDB" id="9810913at2"/>
<dbReference type="Gene3D" id="3.90.1150.10">
    <property type="entry name" value="Aspartate Aminotransferase, domain 1"/>
    <property type="match status" value="1"/>
</dbReference>
<keyword evidence="3" id="KW-0808">Transferase</keyword>
<evidence type="ECO:0000256" key="1">
    <source>
        <dbReference type="ARBA" id="ARBA00001933"/>
    </source>
</evidence>
<dbReference type="AlphaFoldDB" id="A0A1M6JTW2"/>
<keyword evidence="2" id="KW-0032">Aminotransferase</keyword>
<evidence type="ECO:0000313" key="10">
    <source>
        <dbReference type="Proteomes" id="UP000184465"/>
    </source>
</evidence>
<evidence type="ECO:0000313" key="9">
    <source>
        <dbReference type="EMBL" id="SHJ50099.1"/>
    </source>
</evidence>
<protein>
    <submittedName>
        <fullName evidence="9">Perosamine synthetase</fullName>
    </submittedName>
</protein>
<organism evidence="9 10">
    <name type="scientific">Paramaledivibacter caminithermalis (strain DSM 15212 / CIP 107654 / DViRD3)</name>
    <name type="common">Clostridium caminithermale</name>
    <dbReference type="NCBI Taxonomy" id="1121301"/>
    <lineage>
        <taxon>Bacteria</taxon>
        <taxon>Bacillati</taxon>
        <taxon>Bacillota</taxon>
        <taxon>Clostridia</taxon>
        <taxon>Peptostreptococcales</taxon>
        <taxon>Caminicellaceae</taxon>
        <taxon>Paramaledivibacter</taxon>
    </lineage>
</organism>
<keyword evidence="4 7" id="KW-0663">Pyridoxal phosphate</keyword>
<dbReference type="PANTHER" id="PTHR30244">
    <property type="entry name" value="TRANSAMINASE"/>
    <property type="match status" value="1"/>
</dbReference>
<keyword evidence="10" id="KW-1185">Reference proteome</keyword>
<dbReference type="FunFam" id="3.40.640.10:FF:000090">
    <property type="entry name" value="Pyridoxal phosphate-dependent aminotransferase"/>
    <property type="match status" value="1"/>
</dbReference>
<dbReference type="Gene3D" id="3.40.640.10">
    <property type="entry name" value="Type I PLP-dependent aspartate aminotransferase-like (Major domain)"/>
    <property type="match status" value="1"/>
</dbReference>
<dbReference type="InterPro" id="IPR015421">
    <property type="entry name" value="PyrdxlP-dep_Trfase_major"/>
</dbReference>
<gene>
    <name evidence="9" type="ORF">SAMN02745912_00150</name>
</gene>
<evidence type="ECO:0000256" key="8">
    <source>
        <dbReference type="RuleBase" id="RU004508"/>
    </source>
</evidence>
<reference evidence="9 10" key="1">
    <citation type="submission" date="2016-11" db="EMBL/GenBank/DDBJ databases">
        <authorList>
            <person name="Jaros S."/>
            <person name="Januszkiewicz K."/>
            <person name="Wedrychowicz H."/>
        </authorList>
    </citation>
    <scope>NUCLEOTIDE SEQUENCE [LARGE SCALE GENOMIC DNA]</scope>
    <source>
        <strain evidence="9 10">DSM 15212</strain>
    </source>
</reference>
<dbReference type="CDD" id="cd00616">
    <property type="entry name" value="AHBA_syn"/>
    <property type="match status" value="1"/>
</dbReference>
<dbReference type="PIRSF" id="PIRSF000390">
    <property type="entry name" value="PLP_StrS"/>
    <property type="match status" value="1"/>
</dbReference>
<dbReference type="InterPro" id="IPR015422">
    <property type="entry name" value="PyrdxlP-dep_Trfase_small"/>
</dbReference>